<comment type="subcellular location">
    <subcellularLocation>
        <location evidence="1">Membrane</location>
        <topology evidence="1">Multi-pass membrane protein</topology>
    </subcellularLocation>
</comment>
<organism evidence="7 9">
    <name type="scientific">Curtobacterium luteum</name>
    <dbReference type="NCBI Taxonomy" id="33881"/>
    <lineage>
        <taxon>Bacteria</taxon>
        <taxon>Bacillati</taxon>
        <taxon>Actinomycetota</taxon>
        <taxon>Actinomycetes</taxon>
        <taxon>Micrococcales</taxon>
        <taxon>Microbacteriaceae</taxon>
        <taxon>Curtobacterium</taxon>
    </lineage>
</organism>
<feature type="transmembrane region" description="Helical" evidence="5">
    <location>
        <begin position="96"/>
        <end position="116"/>
    </location>
</feature>
<feature type="transmembrane region" description="Helical" evidence="5">
    <location>
        <begin position="71"/>
        <end position="90"/>
    </location>
</feature>
<feature type="transmembrane region" description="Helical" evidence="5">
    <location>
        <begin position="40"/>
        <end position="59"/>
    </location>
</feature>
<evidence type="ECO:0000256" key="2">
    <source>
        <dbReference type="ARBA" id="ARBA00022692"/>
    </source>
</evidence>
<dbReference type="Proteomes" id="UP000648535">
    <property type="component" value="Unassembled WGS sequence"/>
</dbReference>
<dbReference type="InterPro" id="IPR007016">
    <property type="entry name" value="O-antigen_ligase-rel_domated"/>
</dbReference>
<keyword evidence="2 5" id="KW-0812">Transmembrane</keyword>
<evidence type="ECO:0000256" key="4">
    <source>
        <dbReference type="ARBA" id="ARBA00023136"/>
    </source>
</evidence>
<dbReference type="Proteomes" id="UP000746584">
    <property type="component" value="Unassembled WGS sequence"/>
</dbReference>
<dbReference type="PANTHER" id="PTHR37422:SF21">
    <property type="entry name" value="EXOQ-LIKE PROTEIN"/>
    <property type="match status" value="1"/>
</dbReference>
<gene>
    <name evidence="7" type="ORF">GCM10009769_28850</name>
    <name evidence="8" type="ORF">JOE58_001302</name>
</gene>
<proteinExistence type="predicted"/>
<feature type="transmembrane region" description="Helical" evidence="5">
    <location>
        <begin position="347"/>
        <end position="367"/>
    </location>
</feature>
<feature type="transmembrane region" description="Helical" evidence="5">
    <location>
        <begin position="260"/>
        <end position="277"/>
    </location>
</feature>
<sequence length="465" mass="50943">MTNTWPLARGTVPEREAFAFASTLLGVVFAGDALPNTLTWVGAGILWGAVAVWGVTILVRARPPITRTPRSLWFFLAWCLLSLVWSHWRYATLPSIVVQVVCAAVAFAVASTLSWRRILDATSLAMRWVLMLSLVFEAFVAVVLRHPIAPVWTDYGDAKIPDAFYFSRAELFTGGRIQGLPGNANLLAMVALLAAVAVAVQWAEGRIRRARAIGWLSVAAVVFLLTRSSTVAAAAVVVALVLVVALWVRRTPTGRRTPRYLVVLLVAVVLAVVGYVARGAVSELLGKGSDATGRGEIWAKVLGLVDQHPVLGWGWIGYWWPGIPTLADLAHRKGVTYLQAHDAYLDVWMQTGIIGLLLFLVYVVTTLHRGWAGATRIGYDARLEQRSFDPVSLFPLLVVVALLVQSVAESRLLYQGNWILFALIAIKSRIVLVGDEPVSVGDGPRTPPTRREFRWASTDERALRD</sequence>
<evidence type="ECO:0000313" key="8">
    <source>
        <dbReference type="EMBL" id="MBM7802051.1"/>
    </source>
</evidence>
<keyword evidence="3 5" id="KW-1133">Transmembrane helix</keyword>
<evidence type="ECO:0000256" key="3">
    <source>
        <dbReference type="ARBA" id="ARBA00022989"/>
    </source>
</evidence>
<evidence type="ECO:0000313" key="10">
    <source>
        <dbReference type="Proteomes" id="UP000746584"/>
    </source>
</evidence>
<evidence type="ECO:0000259" key="6">
    <source>
        <dbReference type="Pfam" id="PF04932"/>
    </source>
</evidence>
<comment type="caution">
    <text evidence="7">The sequence shown here is derived from an EMBL/GenBank/DDBJ whole genome shotgun (WGS) entry which is preliminary data.</text>
</comment>
<evidence type="ECO:0000256" key="5">
    <source>
        <dbReference type="SAM" id="Phobius"/>
    </source>
</evidence>
<dbReference type="InterPro" id="IPR051533">
    <property type="entry name" value="WaaL-like"/>
</dbReference>
<evidence type="ECO:0000313" key="7">
    <source>
        <dbReference type="EMBL" id="GGL09032.1"/>
    </source>
</evidence>
<reference evidence="7" key="2">
    <citation type="submission" date="2020-09" db="EMBL/GenBank/DDBJ databases">
        <authorList>
            <person name="Sun Q."/>
            <person name="Ohkuma M."/>
        </authorList>
    </citation>
    <scope>NUCLEOTIDE SEQUENCE</scope>
    <source>
        <strain evidence="7">JCM 1480</strain>
    </source>
</reference>
<protein>
    <recommendedName>
        <fullName evidence="6">O-antigen ligase-related domain-containing protein</fullName>
    </recommendedName>
</protein>
<feature type="transmembrane region" description="Helical" evidence="5">
    <location>
        <begin position="231"/>
        <end position="248"/>
    </location>
</feature>
<feature type="transmembrane region" description="Helical" evidence="5">
    <location>
        <begin position="128"/>
        <end position="148"/>
    </location>
</feature>
<dbReference type="AlphaFoldDB" id="A0A8H9L2N4"/>
<feature type="transmembrane region" description="Helical" evidence="5">
    <location>
        <begin position="210"/>
        <end position="225"/>
    </location>
</feature>
<evidence type="ECO:0000256" key="1">
    <source>
        <dbReference type="ARBA" id="ARBA00004141"/>
    </source>
</evidence>
<feature type="domain" description="O-antigen ligase-related" evidence="6">
    <location>
        <begin position="215"/>
        <end position="360"/>
    </location>
</feature>
<feature type="transmembrane region" description="Helical" evidence="5">
    <location>
        <begin position="184"/>
        <end position="203"/>
    </location>
</feature>
<name>A0A8H9L2N4_9MICO</name>
<evidence type="ECO:0000313" key="9">
    <source>
        <dbReference type="Proteomes" id="UP000648535"/>
    </source>
</evidence>
<reference evidence="7" key="1">
    <citation type="journal article" date="2014" name="Int. J. Syst. Evol. Microbiol.">
        <title>Complete genome sequence of Corynebacterium casei LMG S-19264T (=DSM 44701T), isolated from a smear-ripened cheese.</title>
        <authorList>
            <consortium name="US DOE Joint Genome Institute (JGI-PGF)"/>
            <person name="Walter F."/>
            <person name="Albersmeier A."/>
            <person name="Kalinowski J."/>
            <person name="Ruckert C."/>
        </authorList>
    </citation>
    <scope>NUCLEOTIDE SEQUENCE</scope>
    <source>
        <strain evidence="7">JCM 1480</strain>
    </source>
</reference>
<dbReference type="EMBL" id="JAFBCG010000001">
    <property type="protein sequence ID" value="MBM7802051.1"/>
    <property type="molecule type" value="Genomic_DNA"/>
</dbReference>
<accession>A0A8H9L2N4</accession>
<keyword evidence="10" id="KW-1185">Reference proteome</keyword>
<dbReference type="PANTHER" id="PTHR37422">
    <property type="entry name" value="TEICHURONIC ACID BIOSYNTHESIS PROTEIN TUAE"/>
    <property type="match status" value="1"/>
</dbReference>
<dbReference type="RefSeq" id="WP_175328708.1">
    <property type="nucleotide sequence ID" value="NZ_BMOI01000014.1"/>
</dbReference>
<dbReference type="Pfam" id="PF04932">
    <property type="entry name" value="Wzy_C"/>
    <property type="match status" value="1"/>
</dbReference>
<dbReference type="GO" id="GO:0016020">
    <property type="term" value="C:membrane"/>
    <property type="evidence" value="ECO:0007669"/>
    <property type="project" value="UniProtKB-SubCell"/>
</dbReference>
<reference evidence="8 10" key="3">
    <citation type="submission" date="2021-01" db="EMBL/GenBank/DDBJ databases">
        <title>Sequencing the genomes of 1000 actinobacteria strains.</title>
        <authorList>
            <person name="Klenk H.-P."/>
        </authorList>
    </citation>
    <scope>NUCLEOTIDE SEQUENCE [LARGE SCALE GENOMIC DNA]</scope>
    <source>
        <strain evidence="8 10">DSM 20542</strain>
    </source>
</reference>
<dbReference type="EMBL" id="BMOI01000014">
    <property type="protein sequence ID" value="GGL09032.1"/>
    <property type="molecule type" value="Genomic_DNA"/>
</dbReference>
<keyword evidence="4 5" id="KW-0472">Membrane</keyword>